<gene>
    <name evidence="1" type="ORF">E6O75_ATG00606</name>
</gene>
<organism evidence="1 2">
    <name type="scientific">Venturia nashicola</name>
    <dbReference type="NCBI Taxonomy" id="86259"/>
    <lineage>
        <taxon>Eukaryota</taxon>
        <taxon>Fungi</taxon>
        <taxon>Dikarya</taxon>
        <taxon>Ascomycota</taxon>
        <taxon>Pezizomycotina</taxon>
        <taxon>Dothideomycetes</taxon>
        <taxon>Pleosporomycetidae</taxon>
        <taxon>Venturiales</taxon>
        <taxon>Venturiaceae</taxon>
        <taxon>Venturia</taxon>
    </lineage>
</organism>
<dbReference type="STRING" id="86259.A0A4Z1PNS5"/>
<dbReference type="EMBL" id="SNSC02000001">
    <property type="protein sequence ID" value="TID27839.1"/>
    <property type="molecule type" value="Genomic_DNA"/>
</dbReference>
<comment type="caution">
    <text evidence="1">The sequence shown here is derived from an EMBL/GenBank/DDBJ whole genome shotgun (WGS) entry which is preliminary data.</text>
</comment>
<sequence>MHGILPGGSVKTTLPLVKEEDITLLLAPYTTWAPPPFNNLPNSAITQASIRIGSNEDPDRLVVVEKKIQALKSRLWEGILPMGKEQWRKKGLFKEENFGMACQYLSNVVDVFNYLLQDPVAENLRETFNLIHKEFEDFDRAFDAMKITQGGEFENSRVAGLWSEFVGAHFKVMTTRAHGWVIERVEELRGPILEQIAAYEPEEFEQYDEKQWKLTNRLHDLTEMAARADFTILMPMDGYKGFSRLLGATEGQSPDLAKRRKYYGEELKSQSRKRTFDAMMKNTLARDPDAGPKRVSRGLGDPFDIIESAQEQIEAQDELREEIRKPFIIEKSSPQWIVDLKSQVLEAEKNPAKEWGFVIYRLTYTQTDEEWSVFKQQFEADAADWGEEVIGAESIKDMATFKWIDGREHLITEGDVSAATKHYAEMQEKDAEEEKPKSSGFQSDIFLVVDAASVASYANQPMPDGMTPEGDFGGFVTAVEAGFDPNDPGDHAEESPGFTGQLRILGGLIWSDLYALAKAQVAYPEDLWPLAMYHPWKVFVGATVPVQRQTWKQVVHTHGEMLERVATPGY</sequence>
<protein>
    <submittedName>
        <fullName evidence="1">Uncharacterized protein</fullName>
    </submittedName>
</protein>
<proteinExistence type="predicted"/>
<keyword evidence="2" id="KW-1185">Reference proteome</keyword>
<name>A0A4Z1PNS5_9PEZI</name>
<evidence type="ECO:0000313" key="2">
    <source>
        <dbReference type="Proteomes" id="UP000298493"/>
    </source>
</evidence>
<reference evidence="1 2" key="1">
    <citation type="submission" date="2019-04" db="EMBL/GenBank/DDBJ databases">
        <title>High contiguity whole genome sequence and gene annotation resource for two Venturia nashicola isolates.</title>
        <authorList>
            <person name="Prokchorchik M."/>
            <person name="Won K."/>
            <person name="Lee Y."/>
            <person name="Choi E.D."/>
            <person name="Segonzac C."/>
            <person name="Sohn K.H."/>
        </authorList>
    </citation>
    <scope>NUCLEOTIDE SEQUENCE [LARGE SCALE GENOMIC DNA]</scope>
    <source>
        <strain evidence="1 2">PRI2</strain>
    </source>
</reference>
<evidence type="ECO:0000313" key="1">
    <source>
        <dbReference type="EMBL" id="TID27839.1"/>
    </source>
</evidence>
<accession>A0A4Z1PNS5</accession>
<dbReference type="Proteomes" id="UP000298493">
    <property type="component" value="Unassembled WGS sequence"/>
</dbReference>
<dbReference type="AlphaFoldDB" id="A0A4Z1PNS5"/>